<dbReference type="AlphaFoldDB" id="A0A255DDY4"/>
<organism evidence="2 3">
    <name type="scientific">Mycolicibacterium sphagni</name>
    <dbReference type="NCBI Taxonomy" id="1786"/>
    <lineage>
        <taxon>Bacteria</taxon>
        <taxon>Bacillati</taxon>
        <taxon>Actinomycetota</taxon>
        <taxon>Actinomycetes</taxon>
        <taxon>Mycobacteriales</taxon>
        <taxon>Mycobacteriaceae</taxon>
        <taxon>Mycolicibacterium</taxon>
    </lineage>
</organism>
<accession>A0A255DDY4</accession>
<evidence type="ECO:0000256" key="1">
    <source>
        <dbReference type="SAM" id="Phobius"/>
    </source>
</evidence>
<evidence type="ECO:0000313" key="3">
    <source>
        <dbReference type="Proteomes" id="UP000216063"/>
    </source>
</evidence>
<keyword evidence="1" id="KW-0812">Transmembrane</keyword>
<gene>
    <name evidence="2" type="ORF">CG716_20215</name>
</gene>
<dbReference type="RefSeq" id="WP_094482897.1">
    <property type="nucleotide sequence ID" value="NZ_NOZR01000019.1"/>
</dbReference>
<protein>
    <submittedName>
        <fullName evidence="2">Uncharacterized protein</fullName>
    </submittedName>
</protein>
<feature type="transmembrane region" description="Helical" evidence="1">
    <location>
        <begin position="7"/>
        <end position="25"/>
    </location>
</feature>
<dbReference type="Proteomes" id="UP000216063">
    <property type="component" value="Unassembled WGS sequence"/>
</dbReference>
<sequence>MSRLHAVAITTTLFWLIPAVTFWAAGMPKPAGIALAISAIGAVTWGYFAVTAEWDKRHTRNDIAEVVCRGDYVDLRPVWPAEAGSVE</sequence>
<keyword evidence="1" id="KW-1133">Transmembrane helix</keyword>
<name>A0A255DDY4_9MYCO</name>
<keyword evidence="3" id="KW-1185">Reference proteome</keyword>
<keyword evidence="1" id="KW-0472">Membrane</keyword>
<evidence type="ECO:0000313" key="2">
    <source>
        <dbReference type="EMBL" id="OYN76841.1"/>
    </source>
</evidence>
<dbReference type="EMBL" id="NOZR01000019">
    <property type="protein sequence ID" value="OYN76841.1"/>
    <property type="molecule type" value="Genomic_DNA"/>
</dbReference>
<reference evidence="2 3" key="1">
    <citation type="submission" date="2017-07" db="EMBL/GenBank/DDBJ databases">
        <title>The new phylogeny of genus Mycobacterium.</title>
        <authorList>
            <person name="Tortoli E."/>
            <person name="Trovato A."/>
            <person name="Cirillo D.M."/>
        </authorList>
    </citation>
    <scope>NUCLEOTIDE SEQUENCE [LARGE SCALE GENOMIC DNA]</scope>
    <source>
        <strain evidence="2 3">ATCC 33027</strain>
    </source>
</reference>
<comment type="caution">
    <text evidence="2">The sequence shown here is derived from an EMBL/GenBank/DDBJ whole genome shotgun (WGS) entry which is preliminary data.</text>
</comment>
<proteinExistence type="predicted"/>
<feature type="transmembrane region" description="Helical" evidence="1">
    <location>
        <begin position="31"/>
        <end position="50"/>
    </location>
</feature>